<organism evidence="1 2">
    <name type="scientific">Lecanicillium saksenae</name>
    <dbReference type="NCBI Taxonomy" id="468837"/>
    <lineage>
        <taxon>Eukaryota</taxon>
        <taxon>Fungi</taxon>
        <taxon>Dikarya</taxon>
        <taxon>Ascomycota</taxon>
        <taxon>Pezizomycotina</taxon>
        <taxon>Sordariomycetes</taxon>
        <taxon>Hypocreomycetidae</taxon>
        <taxon>Hypocreales</taxon>
        <taxon>Cordycipitaceae</taxon>
        <taxon>Lecanicillium</taxon>
    </lineage>
</organism>
<dbReference type="EMBL" id="JANAKD010000150">
    <property type="protein sequence ID" value="KAJ3496937.1"/>
    <property type="molecule type" value="Genomic_DNA"/>
</dbReference>
<sequence>MKISSILASVMGVAPSLACLTSSGKIAINGAHPDLQGATIVDNGKTTCDHRWGTKPIGAGWQITCISGYSMDLASDGRTCWYSTPGGRYNWQQPALQNQNWISWSVKKFC</sequence>
<reference evidence="1" key="1">
    <citation type="submission" date="2022-07" db="EMBL/GenBank/DDBJ databases">
        <title>Genome Sequence of Lecanicillium saksenae.</title>
        <authorList>
            <person name="Buettner E."/>
        </authorList>
    </citation>
    <scope>NUCLEOTIDE SEQUENCE</scope>
    <source>
        <strain evidence="1">VT-O1</strain>
    </source>
</reference>
<protein>
    <submittedName>
        <fullName evidence="1">Uncharacterized protein</fullName>
    </submittedName>
</protein>
<gene>
    <name evidence="1" type="ORF">NLG97_g2280</name>
</gene>
<accession>A0ACC1R1C8</accession>
<comment type="caution">
    <text evidence="1">The sequence shown here is derived from an EMBL/GenBank/DDBJ whole genome shotgun (WGS) entry which is preliminary data.</text>
</comment>
<dbReference type="Proteomes" id="UP001148737">
    <property type="component" value="Unassembled WGS sequence"/>
</dbReference>
<name>A0ACC1R1C8_9HYPO</name>
<proteinExistence type="predicted"/>
<keyword evidence="2" id="KW-1185">Reference proteome</keyword>
<evidence type="ECO:0000313" key="1">
    <source>
        <dbReference type="EMBL" id="KAJ3496937.1"/>
    </source>
</evidence>
<evidence type="ECO:0000313" key="2">
    <source>
        <dbReference type="Proteomes" id="UP001148737"/>
    </source>
</evidence>